<gene>
    <name evidence="1" type="ORF">COX64_00720</name>
</gene>
<dbReference type="AlphaFoldDB" id="A0A2M7W3P9"/>
<dbReference type="Proteomes" id="UP000228952">
    <property type="component" value="Unassembled WGS sequence"/>
</dbReference>
<evidence type="ECO:0008006" key="3">
    <source>
        <dbReference type="Google" id="ProtNLM"/>
    </source>
</evidence>
<sequence length="203" mass="23812">MKSKYNLLEQLKVLPYFNKNTVSQLGLQLGIKNSTVSTYISRFIKYKEIYQVKKGMYVSAAFADARRSTDSYRLYLANILRSPSYVSSWTALQYYNLTTEVIHSTTSVSLKVTRNYVTKIGTFQYQSIDKRAFCDFQLLKSDFDFFIATPSKAIFDLLYFKTRGFRGYSRRDVLMMAEDLRIDVDELSKDELTKLYLMLKKYE</sequence>
<comment type="caution">
    <text evidence="1">The sequence shown here is derived from an EMBL/GenBank/DDBJ whole genome shotgun (WGS) entry which is preliminary data.</text>
</comment>
<evidence type="ECO:0000313" key="2">
    <source>
        <dbReference type="Proteomes" id="UP000228952"/>
    </source>
</evidence>
<reference evidence="2" key="1">
    <citation type="submission" date="2017-09" db="EMBL/GenBank/DDBJ databases">
        <title>Depth-based differentiation of microbial function through sediment-hosted aquifers and enrichment of novel symbionts in the deep terrestrial subsurface.</title>
        <authorList>
            <person name="Probst A.J."/>
            <person name="Ladd B."/>
            <person name="Jarett J.K."/>
            <person name="Geller-Mcgrath D.E."/>
            <person name="Sieber C.M.K."/>
            <person name="Emerson J.B."/>
            <person name="Anantharaman K."/>
            <person name="Thomas B.C."/>
            <person name="Malmstrom R."/>
            <person name="Stieglmeier M."/>
            <person name="Klingl A."/>
            <person name="Woyke T."/>
            <person name="Ryan C.M."/>
            <person name="Banfield J.F."/>
        </authorList>
    </citation>
    <scope>NUCLEOTIDE SEQUENCE [LARGE SCALE GENOMIC DNA]</scope>
</reference>
<name>A0A2M7W3P9_9BACT</name>
<evidence type="ECO:0000313" key="1">
    <source>
        <dbReference type="EMBL" id="PJA15429.1"/>
    </source>
</evidence>
<organism evidence="1 2">
    <name type="scientific">Candidatus Dojkabacteria bacterium CG_4_10_14_0_2_um_filter_Dojkabacteria_WS6_41_15</name>
    <dbReference type="NCBI Taxonomy" id="2014249"/>
    <lineage>
        <taxon>Bacteria</taxon>
        <taxon>Candidatus Dojkabacteria</taxon>
    </lineage>
</organism>
<protein>
    <recommendedName>
        <fullName evidence="3">AbiEi antitoxin C-terminal domain-containing protein</fullName>
    </recommendedName>
</protein>
<dbReference type="EMBL" id="PFQB01000017">
    <property type="protein sequence ID" value="PJA15429.1"/>
    <property type="molecule type" value="Genomic_DNA"/>
</dbReference>
<proteinExistence type="predicted"/>
<accession>A0A2M7W3P9</accession>